<gene>
    <name evidence="1" type="ORF">R1flu_026644</name>
</gene>
<dbReference type="AlphaFoldDB" id="A0ABD1XJF8"/>
<accession>A0ABD1XJF8</accession>
<dbReference type="EMBL" id="JBHFFA010000008">
    <property type="protein sequence ID" value="KAL2608071.1"/>
    <property type="molecule type" value="Genomic_DNA"/>
</dbReference>
<sequence>MSCSPVHYSDDFLFTQSLSESNRIVDPSVEYTGGSIEIRVETDGSQLLFKWIMIGSAEAREIIRSCQEAARGQVAEQGTTSLEFFAGGGVSVRIESTEFRKHANGRQGSAAVTTDLIRTPLWLVNLSVPDIWVDGCPWTFKRFEEDLRPFSKQSGDFSWTGVTITGVHMEVESLTAGNYHLNGPLKMQFEWAVGPDENSKIHKVSG</sequence>
<keyword evidence="2" id="KW-1185">Reference proteome</keyword>
<comment type="caution">
    <text evidence="1">The sequence shown here is derived from an EMBL/GenBank/DDBJ whole genome shotgun (WGS) entry which is preliminary data.</text>
</comment>
<protein>
    <submittedName>
        <fullName evidence="1">Uncharacterized protein</fullName>
    </submittedName>
</protein>
<organism evidence="1 2">
    <name type="scientific">Riccia fluitans</name>
    <dbReference type="NCBI Taxonomy" id="41844"/>
    <lineage>
        <taxon>Eukaryota</taxon>
        <taxon>Viridiplantae</taxon>
        <taxon>Streptophyta</taxon>
        <taxon>Embryophyta</taxon>
        <taxon>Marchantiophyta</taxon>
        <taxon>Marchantiopsida</taxon>
        <taxon>Marchantiidae</taxon>
        <taxon>Marchantiales</taxon>
        <taxon>Ricciaceae</taxon>
        <taxon>Riccia</taxon>
    </lineage>
</organism>
<evidence type="ECO:0000313" key="1">
    <source>
        <dbReference type="EMBL" id="KAL2608071.1"/>
    </source>
</evidence>
<evidence type="ECO:0000313" key="2">
    <source>
        <dbReference type="Proteomes" id="UP001605036"/>
    </source>
</evidence>
<proteinExistence type="predicted"/>
<dbReference type="Proteomes" id="UP001605036">
    <property type="component" value="Unassembled WGS sequence"/>
</dbReference>
<name>A0ABD1XJF8_9MARC</name>
<reference evidence="1 2" key="1">
    <citation type="submission" date="2024-09" db="EMBL/GenBank/DDBJ databases">
        <title>Chromosome-scale assembly of Riccia fluitans.</title>
        <authorList>
            <person name="Paukszto L."/>
            <person name="Sawicki J."/>
            <person name="Karawczyk K."/>
            <person name="Piernik-Szablinska J."/>
            <person name="Szczecinska M."/>
            <person name="Mazdziarz M."/>
        </authorList>
    </citation>
    <scope>NUCLEOTIDE SEQUENCE [LARGE SCALE GENOMIC DNA]</scope>
    <source>
        <strain evidence="1">Rf_01</strain>
        <tissue evidence="1">Aerial parts of the thallus</tissue>
    </source>
</reference>